<dbReference type="GO" id="GO:0005829">
    <property type="term" value="C:cytosol"/>
    <property type="evidence" value="ECO:0007669"/>
    <property type="project" value="TreeGrafter"/>
</dbReference>
<reference evidence="2 3" key="1">
    <citation type="submission" date="2019-07" db="EMBL/GenBank/DDBJ databases">
        <title>Whole genome shotgun sequence of Pseudoalteromonas espejiana NBRC 102222.</title>
        <authorList>
            <person name="Hosoyama A."/>
            <person name="Uohara A."/>
            <person name="Ohji S."/>
            <person name="Ichikawa N."/>
        </authorList>
    </citation>
    <scope>NUCLEOTIDE SEQUENCE [LARGE SCALE GENOMIC DNA]</scope>
    <source>
        <strain evidence="2 3">NBRC 102222</strain>
    </source>
</reference>
<evidence type="ECO:0000313" key="3">
    <source>
        <dbReference type="Proteomes" id="UP000321419"/>
    </source>
</evidence>
<keyword evidence="3" id="KW-1185">Reference proteome</keyword>
<dbReference type="GO" id="GO:0003677">
    <property type="term" value="F:DNA binding"/>
    <property type="evidence" value="ECO:0007669"/>
    <property type="project" value="InterPro"/>
</dbReference>
<comment type="caution">
    <text evidence="2">The sequence shown here is derived from an EMBL/GenBank/DDBJ whole genome shotgun (WGS) entry which is preliminary data.</text>
</comment>
<dbReference type="InterPro" id="IPR006935">
    <property type="entry name" value="Helicase/UvrB_N"/>
</dbReference>
<dbReference type="RefSeq" id="WP_089346503.1">
    <property type="nucleotide sequence ID" value="NZ_BJUM01000001.1"/>
</dbReference>
<protein>
    <submittedName>
        <fullName evidence="2">Type III restriction endonuclease</fullName>
    </submittedName>
</protein>
<dbReference type="GO" id="GO:0005524">
    <property type="term" value="F:ATP binding"/>
    <property type="evidence" value="ECO:0007669"/>
    <property type="project" value="InterPro"/>
</dbReference>
<keyword evidence="2" id="KW-0255">Endonuclease</keyword>
<dbReference type="GO" id="GO:0004519">
    <property type="term" value="F:endonuclease activity"/>
    <property type="evidence" value="ECO:0007669"/>
    <property type="project" value="UniProtKB-KW"/>
</dbReference>
<organism evidence="2 3">
    <name type="scientific">Pseudoalteromonas espejiana</name>
    <dbReference type="NCBI Taxonomy" id="28107"/>
    <lineage>
        <taxon>Bacteria</taxon>
        <taxon>Pseudomonadati</taxon>
        <taxon>Pseudomonadota</taxon>
        <taxon>Gammaproteobacteria</taxon>
        <taxon>Alteromonadales</taxon>
        <taxon>Pseudoalteromonadaceae</taxon>
        <taxon>Pseudoalteromonas</taxon>
    </lineage>
</organism>
<dbReference type="PANTHER" id="PTHR47396:SF1">
    <property type="entry name" value="ATP-DEPENDENT HELICASE IRC3-RELATED"/>
    <property type="match status" value="1"/>
</dbReference>
<evidence type="ECO:0000313" key="2">
    <source>
        <dbReference type="EMBL" id="GEK53210.1"/>
    </source>
</evidence>
<name>A0A510XQD9_9GAMM</name>
<keyword evidence="2" id="KW-0378">Hydrolase</keyword>
<dbReference type="PANTHER" id="PTHR47396">
    <property type="entry name" value="TYPE I RESTRICTION ENZYME ECOKI R PROTEIN"/>
    <property type="match status" value="1"/>
</dbReference>
<gene>
    <name evidence="2" type="ORF">PES01_00550</name>
</gene>
<evidence type="ECO:0000259" key="1">
    <source>
        <dbReference type="SMART" id="SM00487"/>
    </source>
</evidence>
<dbReference type="SUPFAM" id="SSF52540">
    <property type="entry name" value="P-loop containing nucleoside triphosphate hydrolases"/>
    <property type="match status" value="2"/>
</dbReference>
<dbReference type="OrthoDB" id="9804145at2"/>
<dbReference type="Pfam" id="PF04851">
    <property type="entry name" value="ResIII"/>
    <property type="match status" value="1"/>
</dbReference>
<dbReference type="AlphaFoldDB" id="A0A510XQD9"/>
<dbReference type="GO" id="GO:0016787">
    <property type="term" value="F:hydrolase activity"/>
    <property type="evidence" value="ECO:0007669"/>
    <property type="project" value="InterPro"/>
</dbReference>
<dbReference type="InterPro" id="IPR027417">
    <property type="entry name" value="P-loop_NTPase"/>
</dbReference>
<dbReference type="InterPro" id="IPR050742">
    <property type="entry name" value="Helicase_Restrict-Modif_Enz"/>
</dbReference>
<dbReference type="SMART" id="SM00487">
    <property type="entry name" value="DEXDc"/>
    <property type="match status" value="1"/>
</dbReference>
<dbReference type="InterPro" id="IPR014001">
    <property type="entry name" value="Helicase_ATP-bd"/>
</dbReference>
<sequence>MFQLKSYQQGTLDTLASFFKHCRETNDIESSFSQSLRDNNFTNAPYRAYKFDDTPYVCVRIPTGGGKTILGTYAISTATKEFLSQDYPITLWLVPTTTIQQQTVSALKSNPAYTDHLNKAFANNVSVYDIADVNQIRSQDIGNKAIIVVSTLANLRVTKTTDRKVYQYHEDFEPHFAKLTSNHPAFEKLEKVTEDDVSENGLTVKDIGKVKYSFANLLALYNPLVIVDEAHNARTSLTFDTLRRVHPAAIIEFTATPNTTGTNGSNIIYHVSAAQLKAEEMIKLPIILTEHVNGWEEAVRDAVLTRERLAVQAQKDTDYIRPIVLLQAENKNGKVTVEVIKKCLIEQHHIDESKIAIATGTQRELDGLDLFQPDCPIEFVITIEALKEGWDCSFAYVFCSVKQVSSSKDAEQLLGRVLRMPYAKRRVIEDLNRAYAHLSTNSLAQAAKELADKLISMGFEELEVATFLRQQDANQGELFGTNHETNTIPTKPVTTLMVEVKEVIDTTSLTEEDRSNIKVSEVEGRKVVTVTGSVSENLKAAITKVSTEPKKSIESSIKIHNQSVYAAQSPSENGAVFAALPRLCVMSQGELELAEKEVFLDTTGWSLLDYPAILDYKPTEETVSFSLDMQGKKVKYNFVDNAQTLNLNFANTEVSQDELVGWLDQECRQSDVTQREMTAFLSNVVNHLLKKPDLTLTTLIRNKYPLVNAISDLVSEYRKQAATKGYQQALFDDDSNVLTTYDFSYEFKADNYPARPPYYNGQYNFSKHYYPQIEDMKSSGEEFECAQIIDLMPEVKHWVRNLVRRDEASFSLPLAHRNFYPDFIAELNDGRIIVIEYKGEAYKTNDDSAEKRLVGDLWAKHSQGNCLFLMAVKKDENGQGVHQQILNGIS</sequence>
<keyword evidence="2" id="KW-0540">Nuclease</keyword>
<accession>A0A510XQD9</accession>
<dbReference type="Proteomes" id="UP000321419">
    <property type="component" value="Unassembled WGS sequence"/>
</dbReference>
<dbReference type="EMBL" id="BJUM01000001">
    <property type="protein sequence ID" value="GEK53210.1"/>
    <property type="molecule type" value="Genomic_DNA"/>
</dbReference>
<feature type="domain" description="Helicase ATP-binding" evidence="1">
    <location>
        <begin position="20"/>
        <end position="287"/>
    </location>
</feature>
<proteinExistence type="predicted"/>
<dbReference type="Gene3D" id="3.40.50.300">
    <property type="entry name" value="P-loop containing nucleotide triphosphate hydrolases"/>
    <property type="match status" value="2"/>
</dbReference>